<comment type="caution">
    <text evidence="2">The sequence shown here is derived from an EMBL/GenBank/DDBJ whole genome shotgun (WGS) entry which is preliminary data.</text>
</comment>
<feature type="region of interest" description="Disordered" evidence="1">
    <location>
        <begin position="519"/>
        <end position="549"/>
    </location>
</feature>
<feature type="compositionally biased region" description="Basic and acidic residues" evidence="1">
    <location>
        <begin position="700"/>
        <end position="714"/>
    </location>
</feature>
<sequence>MAAALAFTVYEWSPGFDTIEKLEDHLLTTMTRMEDFFHQLAYYLIVEHRQGNGTHYAADTCRTYCSYIKIQLEDRSNLTKLFGQYNTEDPRPQPIWYSRFNAAILRAHGERWVLQEDGKYEDGIKSKAIYTPGLRKIMLTRMNMETAPTVGLANVEGNMALIFLYHFAGRANELRSLAFSGSSGMYWDDEMQAVVFIWRESKTLRRYPIVLVPHATDYIVCPMFVFANYGIHGGFERERGGDPMRKANNMVFGEMHKLPTVAQKISRMLPDGAGSHSGRHAATTSMEHCPGTQHQETMDRTGQQHADHSATYYEPIAVATLPGGKALSGWACPRQKVFPPNPPMQVFDKLHKYVKELFHVTHPAMFPVGGNGPGQLWPVMKHLVASLIMAYGPMRIDGFTIYNCTTIDKLVTAVVAIERVEAIEAEDLLKKWSASIRSEFDTANAAAAGMSPTDNASILTMLHSTLLSQAAIREDLRLAREEVSLMRQEHAQDRRETQHTLAAAQHTLAAALAAIEGKKDPEPAVSAPATTTTTSAAPAPAPAPKPPRMLAKFDMTTAGAKSGVTGNNKQPLLRDVLEVLSRADKLRMASMGTLGYNLPQDAAIVKRTFRFVKTCITDAQWDVLIKPIVGTDEGRDSLKDVCQSIQDAVGAKLDKYKPAGSRAVLNVVGINNRIKARAGGAEAWYTETPAVASSAVAPQEADKKPPPLEADEKPPPASGWGIFGLGGK</sequence>
<reference evidence="2 3" key="1">
    <citation type="journal article" date="2023" name="Commun. Biol.">
        <title>Genome analysis of Parmales, the sister group of diatoms, reveals the evolutionary specialization of diatoms from phago-mixotrophs to photoautotrophs.</title>
        <authorList>
            <person name="Ban H."/>
            <person name="Sato S."/>
            <person name="Yoshikawa S."/>
            <person name="Yamada K."/>
            <person name="Nakamura Y."/>
            <person name="Ichinomiya M."/>
            <person name="Sato N."/>
            <person name="Blanc-Mathieu R."/>
            <person name="Endo H."/>
            <person name="Kuwata A."/>
            <person name="Ogata H."/>
        </authorList>
    </citation>
    <scope>NUCLEOTIDE SEQUENCE [LARGE SCALE GENOMIC DNA]</scope>
</reference>
<name>A0ABQ6N7Z8_9STRA</name>
<evidence type="ECO:0000256" key="1">
    <source>
        <dbReference type="SAM" id="MobiDB-lite"/>
    </source>
</evidence>
<feature type="compositionally biased region" description="Polar residues" evidence="1">
    <location>
        <begin position="282"/>
        <end position="295"/>
    </location>
</feature>
<gene>
    <name evidence="2" type="ORF">TeGR_g1204</name>
</gene>
<feature type="region of interest" description="Disordered" evidence="1">
    <location>
        <begin position="693"/>
        <end position="728"/>
    </location>
</feature>
<protein>
    <submittedName>
        <fullName evidence="2">Uncharacterized protein</fullName>
    </submittedName>
</protein>
<organism evidence="2 3">
    <name type="scientific">Tetraparma gracilis</name>
    <dbReference type="NCBI Taxonomy" id="2962635"/>
    <lineage>
        <taxon>Eukaryota</taxon>
        <taxon>Sar</taxon>
        <taxon>Stramenopiles</taxon>
        <taxon>Ochrophyta</taxon>
        <taxon>Bolidophyceae</taxon>
        <taxon>Parmales</taxon>
        <taxon>Triparmaceae</taxon>
        <taxon>Tetraparma</taxon>
    </lineage>
</organism>
<keyword evidence="3" id="KW-1185">Reference proteome</keyword>
<accession>A0ABQ6N7Z8</accession>
<dbReference type="EMBL" id="BRYB01001086">
    <property type="protein sequence ID" value="GMI42722.1"/>
    <property type="molecule type" value="Genomic_DNA"/>
</dbReference>
<evidence type="ECO:0000313" key="2">
    <source>
        <dbReference type="EMBL" id="GMI42722.1"/>
    </source>
</evidence>
<feature type="compositionally biased region" description="Low complexity" evidence="1">
    <location>
        <begin position="523"/>
        <end position="538"/>
    </location>
</feature>
<dbReference type="Proteomes" id="UP001165060">
    <property type="component" value="Unassembled WGS sequence"/>
</dbReference>
<proteinExistence type="predicted"/>
<feature type="region of interest" description="Disordered" evidence="1">
    <location>
        <begin position="271"/>
        <end position="295"/>
    </location>
</feature>
<evidence type="ECO:0000313" key="3">
    <source>
        <dbReference type="Proteomes" id="UP001165060"/>
    </source>
</evidence>